<reference evidence="1 2" key="1">
    <citation type="journal article" date="2023" name="Plants (Basel)">
        <title>Bridging the Gap: Combining Genomics and Transcriptomics Approaches to Understand Stylosanthes scabra, an Orphan Legume from the Brazilian Caatinga.</title>
        <authorList>
            <person name="Ferreira-Neto J.R.C."/>
            <person name="da Silva M.D."/>
            <person name="Binneck E."/>
            <person name="de Melo N.F."/>
            <person name="da Silva R.H."/>
            <person name="de Melo A.L.T.M."/>
            <person name="Pandolfi V."/>
            <person name="Bustamante F.O."/>
            <person name="Brasileiro-Vidal A.C."/>
            <person name="Benko-Iseppon A.M."/>
        </authorList>
    </citation>
    <scope>NUCLEOTIDE SEQUENCE [LARGE SCALE GENOMIC DNA]</scope>
    <source>
        <tissue evidence="1">Leaves</tissue>
    </source>
</reference>
<accession>A0ABU6ZBL9</accession>
<dbReference type="EMBL" id="JASCZI010272000">
    <property type="protein sequence ID" value="MED6219029.1"/>
    <property type="molecule type" value="Genomic_DNA"/>
</dbReference>
<dbReference type="Proteomes" id="UP001341840">
    <property type="component" value="Unassembled WGS sequence"/>
</dbReference>
<proteinExistence type="predicted"/>
<sequence>MHVLAAVATGCYDHDVGEVMGFDPEGVNYTTGCLSTCLRINDTTNGVCNGDGCCQSPIPAQGRLSEISYVSVRGSLLSLGSSKSVYGGAGGHHDLS</sequence>
<organism evidence="1 2">
    <name type="scientific">Stylosanthes scabra</name>
    <dbReference type="NCBI Taxonomy" id="79078"/>
    <lineage>
        <taxon>Eukaryota</taxon>
        <taxon>Viridiplantae</taxon>
        <taxon>Streptophyta</taxon>
        <taxon>Embryophyta</taxon>
        <taxon>Tracheophyta</taxon>
        <taxon>Spermatophyta</taxon>
        <taxon>Magnoliopsida</taxon>
        <taxon>eudicotyledons</taxon>
        <taxon>Gunneridae</taxon>
        <taxon>Pentapetalae</taxon>
        <taxon>rosids</taxon>
        <taxon>fabids</taxon>
        <taxon>Fabales</taxon>
        <taxon>Fabaceae</taxon>
        <taxon>Papilionoideae</taxon>
        <taxon>50 kb inversion clade</taxon>
        <taxon>dalbergioids sensu lato</taxon>
        <taxon>Dalbergieae</taxon>
        <taxon>Pterocarpus clade</taxon>
        <taxon>Stylosanthes</taxon>
    </lineage>
</organism>
<evidence type="ECO:0000313" key="2">
    <source>
        <dbReference type="Proteomes" id="UP001341840"/>
    </source>
</evidence>
<evidence type="ECO:0000313" key="1">
    <source>
        <dbReference type="EMBL" id="MED6219029.1"/>
    </source>
</evidence>
<name>A0ABU6ZBL9_9FABA</name>
<comment type="caution">
    <text evidence="1">The sequence shown here is derived from an EMBL/GenBank/DDBJ whole genome shotgun (WGS) entry which is preliminary data.</text>
</comment>
<protein>
    <submittedName>
        <fullName evidence="1">Uncharacterized protein</fullName>
    </submittedName>
</protein>
<gene>
    <name evidence="1" type="ORF">PIB30_032052</name>
</gene>
<keyword evidence="2" id="KW-1185">Reference proteome</keyword>